<dbReference type="GeneID" id="37114073"/>
<dbReference type="Proteomes" id="UP000246702">
    <property type="component" value="Unassembled WGS sequence"/>
</dbReference>
<keyword evidence="4" id="KW-1185">Reference proteome</keyword>
<name>A0A317WE04_9EURO</name>
<protein>
    <submittedName>
        <fullName evidence="3">Uncharacterized protein</fullName>
    </submittedName>
</protein>
<keyword evidence="2" id="KW-0472">Membrane</keyword>
<evidence type="ECO:0000313" key="4">
    <source>
        <dbReference type="Proteomes" id="UP000246702"/>
    </source>
</evidence>
<reference evidence="3 4" key="1">
    <citation type="submission" date="2016-12" db="EMBL/GenBank/DDBJ databases">
        <title>The genomes of Aspergillus section Nigri reveals drivers in fungal speciation.</title>
        <authorList>
            <consortium name="DOE Joint Genome Institute"/>
            <person name="Vesth T.C."/>
            <person name="Nybo J."/>
            <person name="Theobald S."/>
            <person name="Brandl J."/>
            <person name="Frisvad J.C."/>
            <person name="Nielsen K.F."/>
            <person name="Lyhne E.K."/>
            <person name="Kogle M.E."/>
            <person name="Kuo A."/>
            <person name="Riley R."/>
            <person name="Clum A."/>
            <person name="Nolan M."/>
            <person name="Lipzen A."/>
            <person name="Salamov A."/>
            <person name="Henrissat B."/>
            <person name="Wiebenga A."/>
            <person name="De Vries R.P."/>
            <person name="Grigoriev I.V."/>
            <person name="Mortensen U.H."/>
            <person name="Andersen M.R."/>
            <person name="Baker S.E."/>
        </authorList>
    </citation>
    <scope>NUCLEOTIDE SEQUENCE [LARGE SCALE GENOMIC DNA]</scope>
    <source>
        <strain evidence="3 4">CBS 115572</strain>
    </source>
</reference>
<evidence type="ECO:0000256" key="1">
    <source>
        <dbReference type="SAM" id="MobiDB-lite"/>
    </source>
</evidence>
<organism evidence="3 4">
    <name type="scientific">Aspergillus sclerotioniger CBS 115572</name>
    <dbReference type="NCBI Taxonomy" id="1450535"/>
    <lineage>
        <taxon>Eukaryota</taxon>
        <taxon>Fungi</taxon>
        <taxon>Dikarya</taxon>
        <taxon>Ascomycota</taxon>
        <taxon>Pezizomycotina</taxon>
        <taxon>Eurotiomycetes</taxon>
        <taxon>Eurotiomycetidae</taxon>
        <taxon>Eurotiales</taxon>
        <taxon>Aspergillaceae</taxon>
        <taxon>Aspergillus</taxon>
        <taxon>Aspergillus subgen. Circumdati</taxon>
    </lineage>
</organism>
<dbReference type="AlphaFoldDB" id="A0A317WE04"/>
<proteinExistence type="predicted"/>
<accession>A0A317WE04</accession>
<evidence type="ECO:0000313" key="3">
    <source>
        <dbReference type="EMBL" id="PWY84509.1"/>
    </source>
</evidence>
<evidence type="ECO:0000256" key="2">
    <source>
        <dbReference type="SAM" id="Phobius"/>
    </source>
</evidence>
<feature type="transmembrane region" description="Helical" evidence="2">
    <location>
        <begin position="20"/>
        <end position="46"/>
    </location>
</feature>
<sequence>MAWYSLLPADLTYIETWVVRIFIFLGIVCIFPWAALLIFDICLYVWRMVTYEFPVMGGRARGKQRPRAPSLNERPDGQPRVLVGLGGGGSGREEKKVEVEEFKRRMVVGVGVDTTGGD</sequence>
<dbReference type="EMBL" id="MSFK01000017">
    <property type="protein sequence ID" value="PWY84509.1"/>
    <property type="molecule type" value="Genomic_DNA"/>
</dbReference>
<dbReference type="OrthoDB" id="5309803at2759"/>
<dbReference type="RefSeq" id="XP_025466434.1">
    <property type="nucleotide sequence ID" value="XM_025611930.1"/>
</dbReference>
<keyword evidence="2" id="KW-0812">Transmembrane</keyword>
<comment type="caution">
    <text evidence="3">The sequence shown here is derived from an EMBL/GenBank/DDBJ whole genome shotgun (WGS) entry which is preliminary data.</text>
</comment>
<gene>
    <name evidence="3" type="ORF">BO94DRAFT_536066</name>
</gene>
<feature type="region of interest" description="Disordered" evidence="1">
    <location>
        <begin position="58"/>
        <end position="97"/>
    </location>
</feature>
<keyword evidence="2" id="KW-1133">Transmembrane helix</keyword>